<reference evidence="2" key="1">
    <citation type="submission" date="2024-07" db="EMBL/GenBank/DDBJ databases">
        <title>Whole genome sequence of bacterial strains from algal surface.</title>
        <authorList>
            <person name="Kumar P."/>
        </authorList>
    </citation>
    <scope>NUCLEOTIDE SEQUENCE</scope>
    <source>
        <strain evidence="2">PP-1MA</strain>
    </source>
</reference>
<keyword evidence="1" id="KW-0732">Signal</keyword>
<accession>A0AB39X8Q4</accession>
<dbReference type="AlphaFoldDB" id="A0AB39X8Q4"/>
<dbReference type="SUPFAM" id="SSF56935">
    <property type="entry name" value="Porins"/>
    <property type="match status" value="1"/>
</dbReference>
<proteinExistence type="predicted"/>
<protein>
    <recommendedName>
        <fullName evidence="3">Outer membrane protein beta-barrel domain-containing protein</fullName>
    </recommendedName>
</protein>
<name>A0AB39X8Q4_9GAMM</name>
<evidence type="ECO:0000256" key="1">
    <source>
        <dbReference type="SAM" id="SignalP"/>
    </source>
</evidence>
<evidence type="ECO:0008006" key="3">
    <source>
        <dbReference type="Google" id="ProtNLM"/>
    </source>
</evidence>
<sequence>MKLLNKIMLSMVATGALMASSASFAQSSNNAQTSPRYSAYNYGSIGITNHDGGDSIIAQGSYEFSSPYYVSGYYRNFDSDTAGSNDAFGIKLARYFWLSQGLTADLGVRAGNVDWGPVDSSFWGVEGILRQRIDQFEVYAGAGWVDYSDAGTDNQYQVGVNYYLQNNLSVGVGYQDDEFGDGLRLRASYHF</sequence>
<feature type="signal peptide" evidence="1">
    <location>
        <begin position="1"/>
        <end position="25"/>
    </location>
</feature>
<dbReference type="RefSeq" id="WP_369742463.1">
    <property type="nucleotide sequence ID" value="NZ_CP165718.1"/>
</dbReference>
<organism evidence="2">
    <name type="scientific">Pseudidiomarina sp. PP-1MA</name>
    <dbReference type="NCBI Taxonomy" id="3237706"/>
    <lineage>
        <taxon>Bacteria</taxon>
        <taxon>Pseudomonadati</taxon>
        <taxon>Pseudomonadota</taxon>
        <taxon>Gammaproteobacteria</taxon>
        <taxon>Alteromonadales</taxon>
        <taxon>Idiomarinaceae</taxon>
        <taxon>Pseudidiomarina</taxon>
    </lineage>
</organism>
<gene>
    <name evidence="2" type="ORF">AB8S08_08160</name>
</gene>
<evidence type="ECO:0000313" key="2">
    <source>
        <dbReference type="EMBL" id="XDV08748.1"/>
    </source>
</evidence>
<feature type="chain" id="PRO_5044314973" description="Outer membrane protein beta-barrel domain-containing protein" evidence="1">
    <location>
        <begin position="26"/>
        <end position="191"/>
    </location>
</feature>
<dbReference type="EMBL" id="CP165718">
    <property type="protein sequence ID" value="XDV08748.1"/>
    <property type="molecule type" value="Genomic_DNA"/>
</dbReference>